<evidence type="ECO:0000313" key="2">
    <source>
        <dbReference type="Proteomes" id="UP000308600"/>
    </source>
</evidence>
<gene>
    <name evidence="1" type="ORF">BDN72DRAFT_863566</name>
</gene>
<organism evidence="1 2">
    <name type="scientific">Pluteus cervinus</name>
    <dbReference type="NCBI Taxonomy" id="181527"/>
    <lineage>
        <taxon>Eukaryota</taxon>
        <taxon>Fungi</taxon>
        <taxon>Dikarya</taxon>
        <taxon>Basidiomycota</taxon>
        <taxon>Agaricomycotina</taxon>
        <taxon>Agaricomycetes</taxon>
        <taxon>Agaricomycetidae</taxon>
        <taxon>Agaricales</taxon>
        <taxon>Pluteineae</taxon>
        <taxon>Pluteaceae</taxon>
        <taxon>Pluteus</taxon>
    </lineage>
</organism>
<dbReference type="EMBL" id="ML208655">
    <property type="protein sequence ID" value="TFK61490.1"/>
    <property type="molecule type" value="Genomic_DNA"/>
</dbReference>
<evidence type="ECO:0000313" key="1">
    <source>
        <dbReference type="EMBL" id="TFK61490.1"/>
    </source>
</evidence>
<proteinExistence type="predicted"/>
<accession>A0ACD3A7V5</accession>
<sequence length="272" mass="30278">MFSKLESTLPFILRLLNFLRGCTSASVSNIWVRGADSGSTPATEQHKPEEQFSATIVPIFSVQGPFFNVSTSAIPSRRQQRLDSDVVGLSPAREEGSLRIANPIRKQKSLFYILMFAGSFLGSSASNKKTYQKPPSYDALYFAFASFRRQPSLGPISIEFHRGMKTKKEPDAMLNPVYARNAFSVTANFITMGTSVSWSNCQRNSKPNVPQQSPMRVKNDHADGREVQGKVTKRQSHWFGIRSPNTPVCVCWIHASVMTTCWDDSTGLAIPM</sequence>
<reference evidence="1 2" key="1">
    <citation type="journal article" date="2019" name="Nat. Ecol. Evol.">
        <title>Megaphylogeny resolves global patterns of mushroom evolution.</title>
        <authorList>
            <person name="Varga T."/>
            <person name="Krizsan K."/>
            <person name="Foldi C."/>
            <person name="Dima B."/>
            <person name="Sanchez-Garcia M."/>
            <person name="Sanchez-Ramirez S."/>
            <person name="Szollosi G.J."/>
            <person name="Szarkandi J.G."/>
            <person name="Papp V."/>
            <person name="Albert L."/>
            <person name="Andreopoulos W."/>
            <person name="Angelini C."/>
            <person name="Antonin V."/>
            <person name="Barry K.W."/>
            <person name="Bougher N.L."/>
            <person name="Buchanan P."/>
            <person name="Buyck B."/>
            <person name="Bense V."/>
            <person name="Catcheside P."/>
            <person name="Chovatia M."/>
            <person name="Cooper J."/>
            <person name="Damon W."/>
            <person name="Desjardin D."/>
            <person name="Finy P."/>
            <person name="Geml J."/>
            <person name="Haridas S."/>
            <person name="Hughes K."/>
            <person name="Justo A."/>
            <person name="Karasinski D."/>
            <person name="Kautmanova I."/>
            <person name="Kiss B."/>
            <person name="Kocsube S."/>
            <person name="Kotiranta H."/>
            <person name="LaButti K.M."/>
            <person name="Lechner B.E."/>
            <person name="Liimatainen K."/>
            <person name="Lipzen A."/>
            <person name="Lukacs Z."/>
            <person name="Mihaltcheva S."/>
            <person name="Morgado L.N."/>
            <person name="Niskanen T."/>
            <person name="Noordeloos M.E."/>
            <person name="Ohm R.A."/>
            <person name="Ortiz-Santana B."/>
            <person name="Ovrebo C."/>
            <person name="Racz N."/>
            <person name="Riley R."/>
            <person name="Savchenko A."/>
            <person name="Shiryaev A."/>
            <person name="Soop K."/>
            <person name="Spirin V."/>
            <person name="Szebenyi C."/>
            <person name="Tomsovsky M."/>
            <person name="Tulloss R.E."/>
            <person name="Uehling J."/>
            <person name="Grigoriev I.V."/>
            <person name="Vagvolgyi C."/>
            <person name="Papp T."/>
            <person name="Martin F.M."/>
            <person name="Miettinen O."/>
            <person name="Hibbett D.S."/>
            <person name="Nagy L.G."/>
        </authorList>
    </citation>
    <scope>NUCLEOTIDE SEQUENCE [LARGE SCALE GENOMIC DNA]</scope>
    <source>
        <strain evidence="1 2">NL-1719</strain>
    </source>
</reference>
<dbReference type="Proteomes" id="UP000308600">
    <property type="component" value="Unassembled WGS sequence"/>
</dbReference>
<keyword evidence="2" id="KW-1185">Reference proteome</keyword>
<protein>
    <submittedName>
        <fullName evidence="1">Uncharacterized protein</fullName>
    </submittedName>
</protein>
<name>A0ACD3A7V5_9AGAR</name>